<dbReference type="EMBL" id="ABCK01000004">
    <property type="protein sequence ID" value="EDM28756.1"/>
    <property type="molecule type" value="Genomic_DNA"/>
</dbReference>
<dbReference type="STRING" id="313628.LNTAR_09304"/>
<keyword evidence="7" id="KW-1185">Reference proteome</keyword>
<keyword evidence="3" id="KW-1015">Disulfide bond</keyword>
<dbReference type="Gene3D" id="2.60.120.200">
    <property type="match status" value="2"/>
</dbReference>
<reference evidence="6 7" key="1">
    <citation type="journal article" date="2010" name="J. Bacteriol.">
        <title>Genome sequence of Lentisphaera araneosa HTCC2155T, the type species of the order Lentisphaerales in the phylum Lentisphaerae.</title>
        <authorList>
            <person name="Thrash J.C."/>
            <person name="Cho J.C."/>
            <person name="Vergin K.L."/>
            <person name="Morris R.M."/>
            <person name="Giovannoni S.J."/>
        </authorList>
    </citation>
    <scope>NUCLEOTIDE SEQUENCE [LARGE SCALE GENOMIC DNA]</scope>
    <source>
        <strain evidence="6 7">HTCC2155</strain>
    </source>
</reference>
<dbReference type="SMART" id="SM00560">
    <property type="entry name" value="LamGL"/>
    <property type="match status" value="1"/>
</dbReference>
<dbReference type="RefSeq" id="WP_007277633.1">
    <property type="nucleotide sequence ID" value="NZ_ABCK01000004.1"/>
</dbReference>
<dbReference type="Pfam" id="PF13385">
    <property type="entry name" value="Laminin_G_3"/>
    <property type="match status" value="2"/>
</dbReference>
<dbReference type="eggNOG" id="COG1636">
    <property type="taxonomic scope" value="Bacteria"/>
</dbReference>
<dbReference type="InterPro" id="IPR008929">
    <property type="entry name" value="Chondroitin_lyas"/>
</dbReference>
<dbReference type="Gene3D" id="2.60.40.10">
    <property type="entry name" value="Immunoglobulins"/>
    <property type="match status" value="2"/>
</dbReference>
<dbReference type="InterPro" id="IPR013320">
    <property type="entry name" value="ConA-like_dom_sf"/>
</dbReference>
<evidence type="ECO:0000313" key="6">
    <source>
        <dbReference type="EMBL" id="EDM28756.1"/>
    </source>
</evidence>
<dbReference type="GO" id="GO:0016829">
    <property type="term" value="F:lyase activity"/>
    <property type="evidence" value="ECO:0007669"/>
    <property type="project" value="InterPro"/>
</dbReference>
<comment type="caution">
    <text evidence="6">The sequence shown here is derived from an EMBL/GenBank/DDBJ whole genome shotgun (WGS) entry which is preliminary data.</text>
</comment>
<protein>
    <recommendedName>
        <fullName evidence="5">LamG-like jellyroll fold domain-containing protein</fullName>
    </recommendedName>
</protein>
<gene>
    <name evidence="6" type="ORF">LNTAR_09304</name>
</gene>
<dbReference type="Pfam" id="PF07940">
    <property type="entry name" value="Hepar_II_III_C"/>
    <property type="match status" value="1"/>
</dbReference>
<organism evidence="6 7">
    <name type="scientific">Lentisphaera araneosa HTCC2155</name>
    <dbReference type="NCBI Taxonomy" id="313628"/>
    <lineage>
        <taxon>Bacteria</taxon>
        <taxon>Pseudomonadati</taxon>
        <taxon>Lentisphaerota</taxon>
        <taxon>Lentisphaeria</taxon>
        <taxon>Lentisphaerales</taxon>
        <taxon>Lentisphaeraceae</taxon>
        <taxon>Lentisphaera</taxon>
    </lineage>
</organism>
<dbReference type="GO" id="GO:0030313">
    <property type="term" value="C:cell envelope"/>
    <property type="evidence" value="ECO:0007669"/>
    <property type="project" value="UniProtKB-SubCell"/>
</dbReference>
<comment type="subcellular location">
    <subcellularLocation>
        <location evidence="1">Cell envelope</location>
    </subcellularLocation>
</comment>
<dbReference type="Gene3D" id="1.50.10.100">
    <property type="entry name" value="Chondroitin AC/alginate lyase"/>
    <property type="match status" value="1"/>
</dbReference>
<accession>A6DIA2</accession>
<feature type="domain" description="LamG-like jellyroll fold" evidence="5">
    <location>
        <begin position="107"/>
        <end position="244"/>
    </location>
</feature>
<name>A6DIA2_9BACT</name>
<keyword evidence="2 4" id="KW-0732">Signal</keyword>
<dbReference type="OrthoDB" id="9802413at2"/>
<dbReference type="InterPro" id="IPR006558">
    <property type="entry name" value="LamG-like"/>
</dbReference>
<evidence type="ECO:0000256" key="2">
    <source>
        <dbReference type="ARBA" id="ARBA00022729"/>
    </source>
</evidence>
<feature type="signal peptide" evidence="4">
    <location>
        <begin position="1"/>
        <end position="17"/>
    </location>
</feature>
<dbReference type="Gene3D" id="2.70.98.70">
    <property type="match status" value="1"/>
</dbReference>
<feature type="chain" id="PRO_5002692269" description="LamG-like jellyroll fold domain-containing protein" evidence="4">
    <location>
        <begin position="18"/>
        <end position="1499"/>
    </location>
</feature>
<dbReference type="SUPFAM" id="SSF49899">
    <property type="entry name" value="Concanavalin A-like lectins/glucanases"/>
    <property type="match status" value="2"/>
</dbReference>
<sequence>MKKFFTLLLILSSSLFAQNATPHYLDRYDPVAIWTLDQDIESQPPKETSGQYKVRVNGDKTKGLPKQVSGARDFLGQALDFSNVGSSIMTQIDSGRLATIGDINNTRGTSLAFWMKLHKDQIQKNHRIIGHPAFEPGLSGWGYGGLSGHMGAGFRVGFTKYMEQRDIAFDGNWHHIVITVDYQSRRKNVKLYLDGQFVTANDGASNKSFNHAKRMFIGARSNGGNSFPGALDDVSVYDYPLNADQILEMYHGPVFAGSAKVHYLPEALQLNAIAPADAQVLWLKNSGPGNVSINNKTRTNAKVTFSKPGDYTLSFKVKGHQSQSLQVKVHPATAPDVYAGDAVELNAIQESYQLKPRIKLPGRDHLRGVKVKWEKISGPGTVQFKQATQPNSAVRFSKEGLYTLKLSTSYGKLSSSDTVTIKVGQQSDNHYALMLNPLYLLAFDSPANRESAGVAELAKASSAELIADTTILPKLKQGARPFTGLSWDFNNTKSSVKVHNRFNIARLGDVKRTKGLAMSLWFKAKEYKGSFFGNGIISMSSHKYSQGVSINLADLVGVNTEPNTEFSKLFDDQWHHVLINADFSKDYDNVTLFIDGKIAMQKSYTFDKSFIKTRTDHCQLWGNRGRKGEINFPGQLDDIAVFDRSLNQEEISYLFNGPNADHLLSAQKPTINAGKDMIFTRKKEAILLGENIAEDSNLTYQWQLIDGPGPVIFDDPNSAQTKVNFGPLSIDHHNPDYQLYIFRLTAKAAGIAKSNSDELAVVFYKNKVPATRELGQLPPAGQHPRLFFNAADLPQIRLRFMADPYAQRAAKNLSAMYAHSIFNPKSNIGITYQGLKEGKKDVDVKLVVGSNDTRTYWAGKSWLYGQLGGAAAIALIKNDQDQLNELAIVLSRAAHEHLKYYRPNYPNKLVHDASGGLAIAYDLLASNMSEDQRKAPRKLLSKMSKWRQSLGSAKLDDKKNISTNWLTHHDQIVLCALAIEGEEGYDAGLIDQATHKLRHFLTQHGLYKSGYAHEGYTYFRMGMESAALSALALSRRDENLYETTNLYKGAMMMFRSMPPGMHWVTGHGDGSPKIAGMAPIDWLYRYIWPNDPAINTLYGKRLEWLSHQEDGKLQGQFHLMAVLFPSQSKSFPSQKAAAKQLQLNESQLCPDKGYVNARSSWDDNALNLVFRSRQDKYNLGHMHADVNSFELYHNGTTWFNDGGKYQYFNDCHQTILIDGRGGNGSSDSFSWPNLPGHIVQYKNNALYTLSTGDAKAFYDFTCSEFKEKPGKPKAVPLSETGYLWADFVYGKDRSQLDQMPSWRSKPLYISHGSKQQFYVLNPVKKAFRSALVVKGRYPYAIIIDDYQKDEKQRLYEWVGNFDMGTVEMIENSENSIRLKKKGEVDKANELLVLALQADGLTKKPELLNSKLGTDPSNPTKGTKVSQIRITAKSVNPRFKTLLYPYEKGTPQPKLKWSGQTLTVTIANQVDKITFAEDENGITQVDIQDMSQTQNQIIIQ</sequence>
<evidence type="ECO:0000256" key="1">
    <source>
        <dbReference type="ARBA" id="ARBA00004196"/>
    </source>
</evidence>
<evidence type="ECO:0000256" key="4">
    <source>
        <dbReference type="SAM" id="SignalP"/>
    </source>
</evidence>
<proteinExistence type="predicted"/>
<dbReference type="InterPro" id="IPR013783">
    <property type="entry name" value="Ig-like_fold"/>
</dbReference>
<evidence type="ECO:0000256" key="3">
    <source>
        <dbReference type="ARBA" id="ARBA00023157"/>
    </source>
</evidence>
<dbReference type="Proteomes" id="UP000004947">
    <property type="component" value="Unassembled WGS sequence"/>
</dbReference>
<evidence type="ECO:0000259" key="5">
    <source>
        <dbReference type="SMART" id="SM00560"/>
    </source>
</evidence>
<dbReference type="InterPro" id="IPR012480">
    <property type="entry name" value="Hepar_II_III_C"/>
</dbReference>
<evidence type="ECO:0000313" key="7">
    <source>
        <dbReference type="Proteomes" id="UP000004947"/>
    </source>
</evidence>